<proteinExistence type="predicted"/>
<evidence type="ECO:0000313" key="1">
    <source>
        <dbReference type="EMBL" id="KAK9879298.1"/>
    </source>
</evidence>
<reference evidence="1 2" key="1">
    <citation type="submission" date="2023-03" db="EMBL/GenBank/DDBJ databases">
        <title>Genome insight into feeding habits of ladybird beetles.</title>
        <authorList>
            <person name="Li H.-S."/>
            <person name="Huang Y.-H."/>
            <person name="Pang H."/>
        </authorList>
    </citation>
    <scope>NUCLEOTIDE SEQUENCE [LARGE SCALE GENOMIC DNA]</scope>
    <source>
        <strain evidence="1">SYSU_2023b</strain>
        <tissue evidence="1">Whole body</tissue>
    </source>
</reference>
<dbReference type="EMBL" id="JARQZJ010000061">
    <property type="protein sequence ID" value="KAK9879298.1"/>
    <property type="molecule type" value="Genomic_DNA"/>
</dbReference>
<name>A0AAW1UDT2_9CUCU</name>
<protein>
    <submittedName>
        <fullName evidence="1">Uncharacterized protein</fullName>
    </submittedName>
</protein>
<dbReference type="Proteomes" id="UP001431783">
    <property type="component" value="Unassembled WGS sequence"/>
</dbReference>
<keyword evidence="2" id="KW-1185">Reference proteome</keyword>
<organism evidence="1 2">
    <name type="scientific">Henosepilachna vigintioctopunctata</name>
    <dbReference type="NCBI Taxonomy" id="420089"/>
    <lineage>
        <taxon>Eukaryota</taxon>
        <taxon>Metazoa</taxon>
        <taxon>Ecdysozoa</taxon>
        <taxon>Arthropoda</taxon>
        <taxon>Hexapoda</taxon>
        <taxon>Insecta</taxon>
        <taxon>Pterygota</taxon>
        <taxon>Neoptera</taxon>
        <taxon>Endopterygota</taxon>
        <taxon>Coleoptera</taxon>
        <taxon>Polyphaga</taxon>
        <taxon>Cucujiformia</taxon>
        <taxon>Coccinelloidea</taxon>
        <taxon>Coccinellidae</taxon>
        <taxon>Epilachninae</taxon>
        <taxon>Epilachnini</taxon>
        <taxon>Henosepilachna</taxon>
    </lineage>
</organism>
<comment type="caution">
    <text evidence="1">The sequence shown here is derived from an EMBL/GenBank/DDBJ whole genome shotgun (WGS) entry which is preliminary data.</text>
</comment>
<evidence type="ECO:0000313" key="2">
    <source>
        <dbReference type="Proteomes" id="UP001431783"/>
    </source>
</evidence>
<gene>
    <name evidence="1" type="ORF">WA026_004151</name>
</gene>
<dbReference type="AlphaFoldDB" id="A0AAW1UDT2"/>
<sequence length="298" mass="34781">MLVENCLSTASDDSMHDKEHLNITIRNLRNSLSYSPDIYRSADDILSMSVNFKTNKLRRYSSLNQKDLEAIDFISLEERKKRLLRDKYEEERIGRNSSKKLNIDEPRTEDVQGLAKVVTEERLDKDDSTQLKSKDSYNSMSILPYTVENRDESPVKKESQFKRAIKFFKNLEESASGKRKPLEQKKCKPEIKRRFSLDIQKHQKNKLKPGGSLRVPKTLEKFSITQIYFDIMSNRRGSFKGSPNRKALSETLASLRTNETSNKTPDEDSEDCIEYNMFVNKLKTKKRKSIKSVFDIHY</sequence>
<accession>A0AAW1UDT2</accession>